<evidence type="ECO:0000256" key="2">
    <source>
        <dbReference type="ARBA" id="ARBA00001946"/>
    </source>
</evidence>
<evidence type="ECO:0000256" key="1">
    <source>
        <dbReference type="ARBA" id="ARBA00001737"/>
    </source>
</evidence>
<keyword evidence="5" id="KW-0460">Magnesium</keyword>
<dbReference type="OrthoDB" id="3725747at2"/>
<comment type="caution">
    <text evidence="8">The sequence shown here is derived from an EMBL/GenBank/DDBJ whole genome shotgun (WGS) entry which is preliminary data.</text>
</comment>
<dbReference type="InterPro" id="IPR029065">
    <property type="entry name" value="Enolase_C-like"/>
</dbReference>
<dbReference type="Pfam" id="PF13378">
    <property type="entry name" value="MR_MLE_C"/>
    <property type="match status" value="1"/>
</dbReference>
<reference evidence="8 9" key="1">
    <citation type="submission" date="2014-03" db="EMBL/GenBank/DDBJ databases">
        <title>Genomics of Bifidobacteria.</title>
        <authorList>
            <person name="Ventura M."/>
            <person name="Milani C."/>
            <person name="Lugli G.A."/>
        </authorList>
    </citation>
    <scope>NUCLEOTIDE SEQUENCE [LARGE SCALE GENOMIC DNA]</scope>
    <source>
        <strain evidence="8 9">DSM 23973</strain>
    </source>
</reference>
<gene>
    <name evidence="8" type="ORF">BCAL_2118</name>
</gene>
<dbReference type="SFLD" id="SFLDS00001">
    <property type="entry name" value="Enolase"/>
    <property type="match status" value="1"/>
</dbReference>
<dbReference type="Pfam" id="PF02746">
    <property type="entry name" value="MR_MLE_N"/>
    <property type="match status" value="1"/>
</dbReference>
<accession>A0A087AAY1</accession>
<dbReference type="SFLD" id="SFLDF00111">
    <property type="entry name" value="L-fuconate_dehydratase"/>
    <property type="match status" value="1"/>
</dbReference>
<dbReference type="GO" id="GO:0000287">
    <property type="term" value="F:magnesium ion binding"/>
    <property type="evidence" value="ECO:0007669"/>
    <property type="project" value="TreeGrafter"/>
</dbReference>
<evidence type="ECO:0000256" key="6">
    <source>
        <dbReference type="ARBA" id="ARBA00023239"/>
    </source>
</evidence>
<dbReference type="SUPFAM" id="SSF51604">
    <property type="entry name" value="Enolase C-terminal domain-like"/>
    <property type="match status" value="1"/>
</dbReference>
<dbReference type="eggNOG" id="COG4948">
    <property type="taxonomic scope" value="Bacteria"/>
</dbReference>
<dbReference type="GO" id="GO:0016052">
    <property type="term" value="P:carbohydrate catabolic process"/>
    <property type="evidence" value="ECO:0007669"/>
    <property type="project" value="InterPro"/>
</dbReference>
<dbReference type="STRING" id="1437609.BCAL_2118"/>
<keyword evidence="6 8" id="KW-0456">Lyase</keyword>
<dbReference type="PANTHER" id="PTHR13794">
    <property type="entry name" value="ENOLASE SUPERFAMILY, MANDELATE RACEMASE"/>
    <property type="match status" value="1"/>
</dbReference>
<dbReference type="EMBL" id="JGYS01000004">
    <property type="protein sequence ID" value="KFI55931.1"/>
    <property type="molecule type" value="Genomic_DNA"/>
</dbReference>
<dbReference type="EC" id="4.2.1.68" evidence="3"/>
<name>A0A087AAY1_9BIFI</name>
<dbReference type="InterPro" id="IPR018110">
    <property type="entry name" value="Mandel_Rmase/mucon_lact_enz_CS"/>
</dbReference>
<dbReference type="SUPFAM" id="SSF54826">
    <property type="entry name" value="Enolase N-terminal domain-like"/>
    <property type="match status" value="1"/>
</dbReference>
<evidence type="ECO:0000256" key="5">
    <source>
        <dbReference type="ARBA" id="ARBA00022842"/>
    </source>
</evidence>
<evidence type="ECO:0000256" key="4">
    <source>
        <dbReference type="ARBA" id="ARBA00022723"/>
    </source>
</evidence>
<keyword evidence="4" id="KW-0479">Metal-binding</keyword>
<dbReference type="Proteomes" id="UP000029072">
    <property type="component" value="Unassembled WGS sequence"/>
</dbReference>
<dbReference type="Gene3D" id="3.20.20.120">
    <property type="entry name" value="Enolase-like C-terminal domain"/>
    <property type="match status" value="1"/>
</dbReference>
<comment type="catalytic activity">
    <reaction evidence="1">
        <text>L-fuconate = 2-dehydro-3-deoxy-L-fuconate + H2O</text>
        <dbReference type="Rhea" id="RHEA:22772"/>
        <dbReference type="ChEBI" id="CHEBI:15377"/>
        <dbReference type="ChEBI" id="CHEBI:21291"/>
        <dbReference type="ChEBI" id="CHEBI:37448"/>
        <dbReference type="EC" id="4.2.1.68"/>
    </reaction>
</comment>
<dbReference type="GO" id="GO:0050023">
    <property type="term" value="F:L-fuconate dehydratase activity"/>
    <property type="evidence" value="ECO:0007669"/>
    <property type="project" value="UniProtKB-EC"/>
</dbReference>
<dbReference type="AlphaFoldDB" id="A0A087AAY1"/>
<dbReference type="Gene3D" id="3.30.390.10">
    <property type="entry name" value="Enolase-like, N-terminal domain"/>
    <property type="match status" value="1"/>
</dbReference>
<organism evidence="8 9">
    <name type="scientific">Bifidobacterium callitrichos DSM 23973</name>
    <dbReference type="NCBI Taxonomy" id="1437609"/>
    <lineage>
        <taxon>Bacteria</taxon>
        <taxon>Bacillati</taxon>
        <taxon>Actinomycetota</taxon>
        <taxon>Actinomycetes</taxon>
        <taxon>Bifidobacteriales</taxon>
        <taxon>Bifidobacteriaceae</taxon>
        <taxon>Bifidobacterium</taxon>
    </lineage>
</organism>
<proteinExistence type="predicted"/>
<feature type="domain" description="Mandelate racemase/muconate lactonizing enzyme C-terminal" evidence="7">
    <location>
        <begin position="199"/>
        <end position="296"/>
    </location>
</feature>
<dbReference type="PROSITE" id="PS00909">
    <property type="entry name" value="MR_MLE_2"/>
    <property type="match status" value="1"/>
</dbReference>
<evidence type="ECO:0000259" key="7">
    <source>
        <dbReference type="SMART" id="SM00922"/>
    </source>
</evidence>
<dbReference type="GO" id="GO:0009063">
    <property type="term" value="P:amino acid catabolic process"/>
    <property type="evidence" value="ECO:0007669"/>
    <property type="project" value="InterPro"/>
</dbReference>
<dbReference type="InterPro" id="IPR034610">
    <property type="entry name" value="L-fuconate_dehydratase"/>
</dbReference>
<evidence type="ECO:0000313" key="8">
    <source>
        <dbReference type="EMBL" id="KFI55931.1"/>
    </source>
</evidence>
<evidence type="ECO:0000256" key="3">
    <source>
        <dbReference type="ARBA" id="ARBA00013142"/>
    </source>
</evidence>
<dbReference type="InterPro" id="IPR046945">
    <property type="entry name" value="RHMD-like"/>
</dbReference>
<dbReference type="RefSeq" id="WP_043259998.1">
    <property type="nucleotide sequence ID" value="NZ_JGYS01000004.1"/>
</dbReference>
<dbReference type="InterPro" id="IPR029017">
    <property type="entry name" value="Enolase-like_N"/>
</dbReference>
<evidence type="ECO:0000313" key="9">
    <source>
        <dbReference type="Proteomes" id="UP000029072"/>
    </source>
</evidence>
<dbReference type="PANTHER" id="PTHR13794:SF58">
    <property type="entry name" value="MITOCHONDRIAL ENOLASE SUPERFAMILY MEMBER 1"/>
    <property type="match status" value="1"/>
</dbReference>
<dbReference type="InterPro" id="IPR036849">
    <property type="entry name" value="Enolase-like_C_sf"/>
</dbReference>
<comment type="cofactor">
    <cofactor evidence="2">
        <name>Mg(2+)</name>
        <dbReference type="ChEBI" id="CHEBI:18420"/>
    </cofactor>
</comment>
<protein>
    <recommendedName>
        <fullName evidence="3">L-fuconate dehydratase</fullName>
        <ecNumber evidence="3">4.2.1.68</ecNumber>
    </recommendedName>
</protein>
<dbReference type="InterPro" id="IPR013342">
    <property type="entry name" value="Mandelate_racemase_C"/>
</dbReference>
<dbReference type="SMART" id="SM00922">
    <property type="entry name" value="MR_MLE"/>
    <property type="match status" value="1"/>
</dbReference>
<dbReference type="InterPro" id="IPR013341">
    <property type="entry name" value="Mandelate_racemase_N_dom"/>
</dbReference>
<dbReference type="SFLD" id="SFLDG00179">
    <property type="entry name" value="mandelate_racemase"/>
    <property type="match status" value="1"/>
</dbReference>
<sequence length="430" mass="47710">MSTITQVKTYDFRFPTSTTLSGSDAMNPDPDYSSAYVEISTSADDGIKGVGFVFTIGRGNDVVCKAIESMSQVLIGRNVEELLDNMRIAWDLFVHDSQLRWLGPEKGVEHMAIGAVLSALWDIKAKRAGKPLWLLLSEMEPEELVATLDFRYLTDALTPREAIEILKEGQKGKAERIAHLKEVGYPGYSTAAGWLGYSDEKMVALAKEETEVKGFKQIKLKVGHNIDDDLRRLAKAREAIGPDVRLAVDANQVWDVPTAIAWINRFHDFDLAWVEEPTSPDDVIGHATIARAINPIPVATGEQMQSRILYKQYLQANAFGIMQIDATRVAGPQEIVLEYLMAKKFNKPVCPHAGGVGLCEAVCHFAMFDYVAVSGTMDGRMIEYVDNQHEHFVHPTEIRNGNYVAPLAPGNGTEMTLETAEKYLYKAESP</sequence>